<dbReference type="EMBL" id="AP035768">
    <property type="protein sequence ID" value="BFO15935.1"/>
    <property type="molecule type" value="Genomic_DNA"/>
</dbReference>
<protein>
    <submittedName>
        <fullName evidence="1">Uncharacterized protein</fullName>
    </submittedName>
</protein>
<evidence type="ECO:0000313" key="1">
    <source>
        <dbReference type="EMBL" id="BFO15935.1"/>
    </source>
</evidence>
<accession>A0AAT9HER9</accession>
<organism evidence="1">
    <name type="scientific">Streptomyces haneummycinicus</name>
    <dbReference type="NCBI Taxonomy" id="3074435"/>
    <lineage>
        <taxon>Bacteria</taxon>
        <taxon>Bacillati</taxon>
        <taxon>Actinomycetota</taxon>
        <taxon>Actinomycetes</taxon>
        <taxon>Kitasatosporales</taxon>
        <taxon>Streptomycetaceae</taxon>
        <taxon>Streptomyces</taxon>
    </lineage>
</organism>
<reference evidence="1" key="2">
    <citation type="submission" date="2024-07" db="EMBL/GenBank/DDBJ databases">
        <title>Streptomyces haneummycinica sp. nov., a new antibiotic-producing actinobacterium isolated from marine sediment.</title>
        <authorList>
            <person name="Uemura M."/>
            <person name="Hamada M."/>
            <person name="Hirano S."/>
            <person name="Kobayashi K."/>
            <person name="Ohshiro T."/>
            <person name="Kobayashi T."/>
            <person name="Terahara T."/>
        </authorList>
    </citation>
    <scope>NUCLEOTIDE SEQUENCE</scope>
    <source>
        <strain evidence="1">KM77-8</strain>
    </source>
</reference>
<proteinExistence type="predicted"/>
<dbReference type="AlphaFoldDB" id="A0AAT9HER9"/>
<sequence>MLTDLPEGVPVLATTATANARVTADVAEQLGTGARRTRWCCGARWTGKA</sequence>
<reference evidence="1" key="1">
    <citation type="submission" date="2024-06" db="EMBL/GenBank/DDBJ databases">
        <authorList>
            <consortium name="consrtm"/>
            <person name="Uemura M."/>
            <person name="Terahara T."/>
        </authorList>
    </citation>
    <scope>NUCLEOTIDE SEQUENCE</scope>
    <source>
        <strain evidence="1">KM77-8</strain>
    </source>
</reference>
<name>A0AAT9HER9_9ACTN</name>
<gene>
    <name evidence="1" type="ORF">SHKM778_23230</name>
</gene>